<dbReference type="GO" id="GO:0005524">
    <property type="term" value="F:ATP binding"/>
    <property type="evidence" value="ECO:0007669"/>
    <property type="project" value="UniProtKB-UniRule"/>
</dbReference>
<feature type="domain" description="CobB/CobQ-like glutamine amidotransferase" evidence="10">
    <location>
        <begin position="255"/>
        <end position="453"/>
    </location>
</feature>
<keyword evidence="6 8" id="KW-0460">Magnesium</keyword>
<dbReference type="Gene3D" id="3.40.50.880">
    <property type="match status" value="1"/>
</dbReference>
<dbReference type="InterPro" id="IPR027417">
    <property type="entry name" value="P-loop_NTPase"/>
</dbReference>
<comment type="catalytic activity">
    <reaction evidence="8">
        <text>cob(II)yrinate + 2 L-glutamine + 2 ATP + 2 H2O = cob(II)yrinate a,c diamide + 2 L-glutamate + 2 ADP + 2 phosphate + 2 H(+)</text>
        <dbReference type="Rhea" id="RHEA:26289"/>
        <dbReference type="ChEBI" id="CHEBI:15377"/>
        <dbReference type="ChEBI" id="CHEBI:15378"/>
        <dbReference type="ChEBI" id="CHEBI:29985"/>
        <dbReference type="ChEBI" id="CHEBI:30616"/>
        <dbReference type="ChEBI" id="CHEBI:43474"/>
        <dbReference type="ChEBI" id="CHEBI:58359"/>
        <dbReference type="ChEBI" id="CHEBI:58537"/>
        <dbReference type="ChEBI" id="CHEBI:58894"/>
        <dbReference type="ChEBI" id="CHEBI:456216"/>
        <dbReference type="EC" id="6.3.5.11"/>
    </reaction>
</comment>
<dbReference type="InterPro" id="IPR004484">
    <property type="entry name" value="CbiA/CobB_synth"/>
</dbReference>
<dbReference type="PANTHER" id="PTHR43873">
    <property type="entry name" value="COBYRINATE A,C-DIAMIDE SYNTHASE"/>
    <property type="match status" value="1"/>
</dbReference>
<evidence type="ECO:0000256" key="6">
    <source>
        <dbReference type="ARBA" id="ARBA00022842"/>
    </source>
</evidence>
<dbReference type="PROSITE" id="PS51274">
    <property type="entry name" value="GATASE_COBBQ"/>
    <property type="match status" value="1"/>
</dbReference>
<feature type="site" description="Increases nucleophilicity of active site Cys" evidence="8">
    <location>
        <position position="451"/>
    </location>
</feature>
<evidence type="ECO:0000256" key="2">
    <source>
        <dbReference type="ARBA" id="ARBA00022573"/>
    </source>
</evidence>
<dbReference type="InterPro" id="IPR002586">
    <property type="entry name" value="CobQ/CobB/MinD/ParA_Nub-bd_dom"/>
</dbReference>
<dbReference type="EC" id="6.3.5.11" evidence="8"/>
<evidence type="ECO:0000256" key="1">
    <source>
        <dbReference type="ARBA" id="ARBA00001946"/>
    </source>
</evidence>
<dbReference type="GO" id="GO:0042242">
    <property type="term" value="F:cobyrinic acid a,c-diamide synthase activity"/>
    <property type="evidence" value="ECO:0007669"/>
    <property type="project" value="UniProtKB-UniRule"/>
</dbReference>
<dbReference type="HAMAP" id="MF_00027">
    <property type="entry name" value="CobB_CbiA"/>
    <property type="match status" value="1"/>
</dbReference>
<evidence type="ECO:0000256" key="5">
    <source>
        <dbReference type="ARBA" id="ARBA00022840"/>
    </source>
</evidence>
<comment type="pathway">
    <text evidence="8">Cofactor biosynthesis; adenosylcobalamin biosynthesis; cob(II)yrinate a,c-diamide from sirohydrochlorin (anaerobic route): step 10/10.</text>
</comment>
<evidence type="ECO:0000256" key="3">
    <source>
        <dbReference type="ARBA" id="ARBA00022598"/>
    </source>
</evidence>
<evidence type="ECO:0000259" key="9">
    <source>
        <dbReference type="Pfam" id="PF01656"/>
    </source>
</evidence>
<dbReference type="InterPro" id="IPR029062">
    <property type="entry name" value="Class_I_gatase-like"/>
</dbReference>
<dbReference type="EMBL" id="DXAN01000003">
    <property type="protein sequence ID" value="HJA07788.1"/>
    <property type="molecule type" value="Genomic_DNA"/>
</dbReference>
<dbReference type="Proteomes" id="UP000824225">
    <property type="component" value="Unassembled WGS sequence"/>
</dbReference>
<protein>
    <recommendedName>
        <fullName evidence="8">Cobyrinate a,c-diamide synthase</fullName>
        <ecNumber evidence="8">6.3.5.11</ecNumber>
    </recommendedName>
    <alternativeName>
        <fullName evidence="8">Cobyrinic acid a,c-diamide synthetase</fullName>
    </alternativeName>
</protein>
<feature type="active site" description="Nucleophile" evidence="8">
    <location>
        <position position="336"/>
    </location>
</feature>
<feature type="domain" description="CobQ/CobB/MinD/ParA nucleotide binding" evidence="9">
    <location>
        <begin position="7"/>
        <end position="193"/>
    </location>
</feature>
<comment type="caution">
    <text evidence="11">The sequence shown here is derived from an EMBL/GenBank/DDBJ whole genome shotgun (WGS) entry which is preliminary data.</text>
</comment>
<dbReference type="GO" id="GO:0009236">
    <property type="term" value="P:cobalamin biosynthetic process"/>
    <property type="evidence" value="ECO:0007669"/>
    <property type="project" value="UniProtKB-UniRule"/>
</dbReference>
<gene>
    <name evidence="8" type="primary">cbiA</name>
    <name evidence="11" type="ORF">H9962_01145</name>
</gene>
<dbReference type="PANTHER" id="PTHR43873:SF1">
    <property type="entry name" value="COBYRINATE A,C-DIAMIDE SYNTHASE"/>
    <property type="match status" value="1"/>
</dbReference>
<dbReference type="InterPro" id="IPR011698">
    <property type="entry name" value="GATase_3"/>
</dbReference>
<dbReference type="Pfam" id="PF01656">
    <property type="entry name" value="CbiA"/>
    <property type="match status" value="1"/>
</dbReference>
<keyword evidence="4 8" id="KW-0547">Nucleotide-binding</keyword>
<comment type="miscellaneous">
    <text evidence="8">The a and c carboxylates of cobyrinate are activated for nucleophilic attack via formation of a phosphorylated intermediate by ATP. CbiA catalyzes first the amidation of the c-carboxylate, and then that of the a-carboxylate.</text>
</comment>
<name>A0A9D2KLS3_9BACT</name>
<evidence type="ECO:0000256" key="8">
    <source>
        <dbReference type="HAMAP-Rule" id="MF_00027"/>
    </source>
</evidence>
<evidence type="ECO:0000313" key="12">
    <source>
        <dbReference type="Proteomes" id="UP000824225"/>
    </source>
</evidence>
<keyword evidence="2 8" id="KW-0169">Cobalamin biosynthesis</keyword>
<comment type="function">
    <text evidence="8">Catalyzes the ATP-dependent amidation of the two carboxylate groups at positions a and c of cobyrinate, using either L-glutamine or ammonia as the nitrogen source.</text>
</comment>
<comment type="cofactor">
    <cofactor evidence="1 8">
        <name>Mg(2+)</name>
        <dbReference type="ChEBI" id="CHEBI:18420"/>
    </cofactor>
</comment>
<evidence type="ECO:0000313" key="11">
    <source>
        <dbReference type="EMBL" id="HJA07788.1"/>
    </source>
</evidence>
<evidence type="ECO:0000256" key="4">
    <source>
        <dbReference type="ARBA" id="ARBA00022741"/>
    </source>
</evidence>
<reference evidence="11" key="1">
    <citation type="journal article" date="2021" name="PeerJ">
        <title>Extensive microbial diversity within the chicken gut microbiome revealed by metagenomics and culture.</title>
        <authorList>
            <person name="Gilroy R."/>
            <person name="Ravi A."/>
            <person name="Getino M."/>
            <person name="Pursley I."/>
            <person name="Horton D.L."/>
            <person name="Alikhan N.F."/>
            <person name="Baker D."/>
            <person name="Gharbi K."/>
            <person name="Hall N."/>
            <person name="Watson M."/>
            <person name="Adriaenssens E.M."/>
            <person name="Foster-Nyarko E."/>
            <person name="Jarju S."/>
            <person name="Secka A."/>
            <person name="Antonio M."/>
            <person name="Oren A."/>
            <person name="Chaudhuri R.R."/>
            <person name="La Ragione R."/>
            <person name="Hildebrand F."/>
            <person name="Pallen M.J."/>
        </authorList>
    </citation>
    <scope>NUCLEOTIDE SEQUENCE</scope>
    <source>
        <strain evidence="11">CHK186-16707</strain>
    </source>
</reference>
<keyword evidence="5 8" id="KW-0067">ATP-binding</keyword>
<dbReference type="AlphaFoldDB" id="A0A9D2KLS3"/>
<reference evidence="11" key="2">
    <citation type="submission" date="2021-04" db="EMBL/GenBank/DDBJ databases">
        <authorList>
            <person name="Gilroy R."/>
        </authorList>
    </citation>
    <scope>NUCLEOTIDE SEQUENCE</scope>
    <source>
        <strain evidence="11">CHK186-16707</strain>
    </source>
</reference>
<evidence type="ECO:0000256" key="7">
    <source>
        <dbReference type="ARBA" id="ARBA00022962"/>
    </source>
</evidence>
<comment type="domain">
    <text evidence="8">Comprises of two domains. The C-terminal domain contains the binding site for glutamine and catalyzes the hydrolysis of this substrate to glutamate and ammonia. The N-terminal domain is anticipated to bind ATP and cobyrinate and catalyzes the ultimate synthesis of the diamide product. The ammonia produced via the glutaminase domain is probably translocated to the adjacent domain via a molecular tunnel, where it reacts with an activated intermediate.</text>
</comment>
<keyword evidence="3 8" id="KW-0436">Ligase</keyword>
<accession>A0A9D2KLS3</accession>
<dbReference type="SUPFAM" id="SSF52540">
    <property type="entry name" value="P-loop containing nucleoside triphosphate hydrolases"/>
    <property type="match status" value="1"/>
</dbReference>
<dbReference type="SUPFAM" id="SSF52317">
    <property type="entry name" value="Class I glutamine amidotransferase-like"/>
    <property type="match status" value="1"/>
</dbReference>
<organism evidence="11 12">
    <name type="scientific">Candidatus Mailhella merdigallinarum</name>
    <dbReference type="NCBI Taxonomy" id="2838658"/>
    <lineage>
        <taxon>Bacteria</taxon>
        <taxon>Pseudomonadati</taxon>
        <taxon>Thermodesulfobacteriota</taxon>
        <taxon>Desulfovibrionia</taxon>
        <taxon>Desulfovibrionales</taxon>
        <taxon>Desulfovibrionaceae</taxon>
        <taxon>Mailhella</taxon>
    </lineage>
</organism>
<proteinExistence type="inferred from homology"/>
<comment type="similarity">
    <text evidence="8">Belongs to the CobB/CbiA family.</text>
</comment>
<dbReference type="CDD" id="cd03130">
    <property type="entry name" value="GATase1_CobB"/>
    <property type="match status" value="1"/>
</dbReference>
<dbReference type="Gene3D" id="3.40.50.300">
    <property type="entry name" value="P-loop containing nucleotide triphosphate hydrolases"/>
    <property type="match status" value="1"/>
</dbReference>
<dbReference type="NCBIfam" id="TIGR00379">
    <property type="entry name" value="cobB"/>
    <property type="match status" value="1"/>
</dbReference>
<dbReference type="Pfam" id="PF07685">
    <property type="entry name" value="GATase_3"/>
    <property type="match status" value="1"/>
</dbReference>
<sequence>MHIPRLLISGLSGGSGKTLLSLGLTRAWTRRNLTVQPGKKGPDYIDAAWLALAARRPVANLDPYFLPPEAMRSQFMRACRRGTPSDLALIEGNRGLYDGRDITGSCSTARVALALTSPVLLTLNCAKMTRTAAALVAGVSAFEPDLNVAGVVINNVGSSRHAAQVRQAIETYTDVPVYGELPRLRDNPLPERHMGLTLRGAALEQEEVLENLADYTEEHVNLDALLTLARSAPELPAAAPGPLVAEPADGTARPRIGFVRDDALWFYYEENFEALVEAGAELAELSILDPAPWPDLDGLYLGGGFPELFAEAIAASSHLADIRALSEAGCPVYAECGGFMILCRALVSDESGEVPMTGLLPVRTRFFPRPQGLGYVEAVTTESNPFHPLGSVWRGHEFHYSRCEMPSDSTPNFALRLNPGVGMGRVPAVSGGRTEGRDGLYVRNTFAAYTHLFAPAVPHWAPNFVAAARAARDRK</sequence>
<keyword evidence="7 8" id="KW-0315">Glutamine amidotransferase</keyword>
<dbReference type="NCBIfam" id="NF002204">
    <property type="entry name" value="PRK01077.1"/>
    <property type="match status" value="1"/>
</dbReference>
<evidence type="ECO:0000259" key="10">
    <source>
        <dbReference type="Pfam" id="PF07685"/>
    </source>
</evidence>